<evidence type="ECO:0000256" key="12">
    <source>
        <dbReference type="ARBA" id="ARBA00022842"/>
    </source>
</evidence>
<dbReference type="GO" id="GO:0050262">
    <property type="term" value="F:ribosylnicotinamide kinase activity"/>
    <property type="evidence" value="ECO:0007669"/>
    <property type="project" value="UniProtKB-EC"/>
</dbReference>
<evidence type="ECO:0000256" key="1">
    <source>
        <dbReference type="ARBA" id="ARBA00004496"/>
    </source>
</evidence>
<dbReference type="InterPro" id="IPR051261">
    <property type="entry name" value="NLR"/>
</dbReference>
<name>A0AAD6A797_9TELE</name>
<evidence type="ECO:0000256" key="2">
    <source>
        <dbReference type="ARBA" id="ARBA00004790"/>
    </source>
</evidence>
<comment type="caution">
    <text evidence="17">The sequence shown here is derived from an EMBL/GenBank/DDBJ whole genome shotgun (WGS) entry which is preliminary data.</text>
</comment>
<protein>
    <recommendedName>
        <fullName evidence="16">NACHT domain-containing protein</fullName>
    </recommendedName>
</protein>
<evidence type="ECO:0000256" key="3">
    <source>
        <dbReference type="ARBA" id="ARBA00022490"/>
    </source>
</evidence>
<reference evidence="17" key="1">
    <citation type="submission" date="2022-11" db="EMBL/GenBank/DDBJ databases">
        <title>Chromosome-level genome of Pogonophryne albipinna.</title>
        <authorList>
            <person name="Jo E."/>
        </authorList>
    </citation>
    <scope>NUCLEOTIDE SEQUENCE</scope>
    <source>
        <strain evidence="17">SGF0006</strain>
        <tissue evidence="17">Muscle</tissue>
    </source>
</reference>
<keyword evidence="11" id="KW-0067">ATP-binding</keyword>
<dbReference type="GO" id="GO:0046872">
    <property type="term" value="F:metal ion binding"/>
    <property type="evidence" value="ECO:0007669"/>
    <property type="project" value="UniProtKB-KW"/>
</dbReference>
<accession>A0AAD6A797</accession>
<dbReference type="GO" id="GO:0019674">
    <property type="term" value="P:NAD+ metabolic process"/>
    <property type="evidence" value="ECO:0007669"/>
    <property type="project" value="UniProtKB-ARBA"/>
</dbReference>
<keyword evidence="12" id="KW-0460">Magnesium</keyword>
<dbReference type="GO" id="GO:0019363">
    <property type="term" value="P:pyridine nucleotide biosynthetic process"/>
    <property type="evidence" value="ECO:0007669"/>
    <property type="project" value="UniProtKB-KW"/>
</dbReference>
<dbReference type="Pfam" id="PF17776">
    <property type="entry name" value="NLRC4_HD2"/>
    <property type="match status" value="1"/>
</dbReference>
<dbReference type="InterPro" id="IPR029495">
    <property type="entry name" value="NACHT-assoc"/>
</dbReference>
<evidence type="ECO:0000259" key="16">
    <source>
        <dbReference type="PROSITE" id="PS50837"/>
    </source>
</evidence>
<proteinExistence type="inferred from homology"/>
<dbReference type="Proteomes" id="UP001219934">
    <property type="component" value="Unassembled WGS sequence"/>
</dbReference>
<evidence type="ECO:0000256" key="15">
    <source>
        <dbReference type="ARBA" id="ARBA00060898"/>
    </source>
</evidence>
<evidence type="ECO:0000256" key="8">
    <source>
        <dbReference type="ARBA" id="ARBA00022737"/>
    </source>
</evidence>
<dbReference type="Pfam" id="PF17779">
    <property type="entry name" value="WHD_NOD2"/>
    <property type="match status" value="1"/>
</dbReference>
<evidence type="ECO:0000313" key="17">
    <source>
        <dbReference type="EMBL" id="KAJ4919671.1"/>
    </source>
</evidence>
<dbReference type="PANTHER" id="PTHR24106">
    <property type="entry name" value="NACHT, LRR AND CARD DOMAINS-CONTAINING"/>
    <property type="match status" value="1"/>
</dbReference>
<feature type="non-terminal residue" evidence="17">
    <location>
        <position position="1"/>
    </location>
</feature>
<keyword evidence="10" id="KW-0418">Kinase</keyword>
<evidence type="ECO:0000313" key="18">
    <source>
        <dbReference type="Proteomes" id="UP001219934"/>
    </source>
</evidence>
<evidence type="ECO:0000256" key="7">
    <source>
        <dbReference type="ARBA" id="ARBA00022723"/>
    </source>
</evidence>
<comment type="catalytic activity">
    <reaction evidence="13">
        <text>beta-nicotinamide D-riboside + ATP = beta-nicotinamide D-ribonucleotide + ADP + H(+)</text>
        <dbReference type="Rhea" id="RHEA:14017"/>
        <dbReference type="ChEBI" id="CHEBI:14649"/>
        <dbReference type="ChEBI" id="CHEBI:15378"/>
        <dbReference type="ChEBI" id="CHEBI:15927"/>
        <dbReference type="ChEBI" id="CHEBI:30616"/>
        <dbReference type="ChEBI" id="CHEBI:456216"/>
        <dbReference type="EC" id="2.7.1.22"/>
    </reaction>
</comment>
<dbReference type="Pfam" id="PF14484">
    <property type="entry name" value="FISNA"/>
    <property type="match status" value="1"/>
</dbReference>
<sequence>MKYVIGIGGVTNGGKTTLTNRLIKTLPNCCVVHQDDFFKKPDQIEVGDDGFRQWDVITAMDMESMTNTMKAWMENPVKFARSHGVPLSSAPEVSNPDEQTHILIVEGFLLYNYPPLLDVFDKSFYITIPYEECKRRRSTRQYTVPDPPGLFDGHVWPMYLKHRREMESSGLHIECLDGLRSKEEIYTQVYESIQNNLLNPGGLLSIPVQNLIFTELYITQGQSEEVNTQHEVRQLETSSKKETFQDTPIKCEDIFKALPDQQTLIRAVLTNGVAGVGKTFSVQKFTLDWAEGSENQDVSLVIPLSFRELNLIKGEQYSLLRLLHVFHPTLQKVTAEQLAVCKVLLIFDGLDESRLSLDFRNNEVVSDVSQQSSVNVLLTNLIRGKLLPSALVWITSRPAAANQIPPECVDRVTEVRGFTDAQKEEYFRRRSSDEDLSSRIISHIKSSRSLHIMCQIPVFCWITAAVLDHMLTTDQRGELPQTLTDMYSHFLLVQTKRKKQKYEEGHETSPQELTEADRKLLLKLGRLAFEHLEKGDIMFYQEDLQRCGLGVTEALVHSGVCTEIFKRERVIFQKTVYCFVHLSIQEFLAAVYMFHCYTNRNTEVLQDFLKKDWTYENSKNRDQEYPSLDVFLKGAMAKSLRSENGHLDLFVRFLHGLSLESNQRLFGGLLGRTDNRPNIIQRLLGGLLGRTDNRPNIIQRLFKGLLGRTDSRPETIQRAISNLKEMNSDEISPDRMINIFHCLTEMKDLSVHQEITKFLKSENRSEKRLSVIHCSALAYMLQMSEEVLDVFDLKKYNTSEEGKRRLIPAVRNCRKARVTNGGKTTLTNRLIKTLPNCCVVHQDDFFKKPDQIEVGDDGFRQWDVITAMDMESMTNTMKAWMENPVKFARSHGVPLSSAPEESNPDEQTHILIVEGFLLYNYPPLLDVFDKSFYITIPYEECKRRRSTRQYTVPDPPGLFDGHVWPMYLKHRREMESSGLHI</sequence>
<gene>
    <name evidence="17" type="ORF">JOQ06_022206</name>
</gene>
<evidence type="ECO:0000256" key="4">
    <source>
        <dbReference type="ARBA" id="ARBA00022614"/>
    </source>
</evidence>
<evidence type="ECO:0000256" key="6">
    <source>
        <dbReference type="ARBA" id="ARBA00022679"/>
    </source>
</evidence>
<evidence type="ECO:0000256" key="9">
    <source>
        <dbReference type="ARBA" id="ARBA00022741"/>
    </source>
</evidence>
<dbReference type="InterPro" id="IPR027417">
    <property type="entry name" value="P-loop_NTPase"/>
</dbReference>
<dbReference type="AlphaFoldDB" id="A0AAD6A797"/>
<comment type="pathway">
    <text evidence="2">Cofactor biosynthesis; NAD(+) biosynthesis.</text>
</comment>
<evidence type="ECO:0000256" key="11">
    <source>
        <dbReference type="ARBA" id="ARBA00022840"/>
    </source>
</evidence>
<evidence type="ECO:0000256" key="14">
    <source>
        <dbReference type="ARBA" id="ARBA00051194"/>
    </source>
</evidence>
<keyword evidence="3" id="KW-0963">Cytoplasm</keyword>
<dbReference type="Pfam" id="PF13238">
    <property type="entry name" value="AAA_18"/>
    <property type="match status" value="1"/>
</dbReference>
<dbReference type="InterPro" id="IPR041267">
    <property type="entry name" value="NLRP_HD2"/>
</dbReference>
<keyword evidence="9" id="KW-0547">Nucleotide-binding</keyword>
<dbReference type="GO" id="GO:0005829">
    <property type="term" value="C:cytosol"/>
    <property type="evidence" value="ECO:0007669"/>
    <property type="project" value="UniProtKB-ARBA"/>
</dbReference>
<keyword evidence="8" id="KW-0677">Repeat</keyword>
<dbReference type="EMBL" id="JAPTMU010000265">
    <property type="protein sequence ID" value="KAJ4919671.1"/>
    <property type="molecule type" value="Genomic_DNA"/>
</dbReference>
<dbReference type="CDD" id="cd02024">
    <property type="entry name" value="NRK1"/>
    <property type="match status" value="2"/>
</dbReference>
<dbReference type="GO" id="GO:0061769">
    <property type="term" value="F:nicotinate riboside kinase activity"/>
    <property type="evidence" value="ECO:0007669"/>
    <property type="project" value="UniProtKB-ARBA"/>
</dbReference>
<dbReference type="Pfam" id="PF05729">
    <property type="entry name" value="NACHT"/>
    <property type="match status" value="1"/>
</dbReference>
<evidence type="ECO:0000256" key="13">
    <source>
        <dbReference type="ARBA" id="ARBA00050738"/>
    </source>
</evidence>
<dbReference type="SUPFAM" id="SSF52540">
    <property type="entry name" value="P-loop containing nucleoside triphosphate hydrolases"/>
    <property type="match status" value="3"/>
</dbReference>
<dbReference type="FunFam" id="3.40.50.300:FF:001524">
    <property type="entry name" value="Si:dkey-126g1.7"/>
    <property type="match status" value="1"/>
</dbReference>
<dbReference type="InterPro" id="IPR007111">
    <property type="entry name" value="NACHT_NTPase"/>
</dbReference>
<dbReference type="GO" id="GO:0005524">
    <property type="term" value="F:ATP binding"/>
    <property type="evidence" value="ECO:0007669"/>
    <property type="project" value="UniProtKB-KW"/>
</dbReference>
<keyword evidence="4" id="KW-0433">Leucine-rich repeat</keyword>
<dbReference type="FunFam" id="3.40.50.300:FF:000853">
    <property type="entry name" value="Nicotinamide riboside kinase 1"/>
    <property type="match status" value="1"/>
</dbReference>
<comment type="catalytic activity">
    <reaction evidence="14">
        <text>beta-D-ribosylnicotinate + ATP = nicotinate beta-D-ribonucleotide + ADP + H(+)</text>
        <dbReference type="Rhea" id="RHEA:25568"/>
        <dbReference type="ChEBI" id="CHEBI:15378"/>
        <dbReference type="ChEBI" id="CHEBI:30616"/>
        <dbReference type="ChEBI" id="CHEBI:57502"/>
        <dbReference type="ChEBI" id="CHEBI:58527"/>
        <dbReference type="ChEBI" id="CHEBI:456216"/>
        <dbReference type="EC" id="2.7.1.173"/>
    </reaction>
</comment>
<keyword evidence="5" id="KW-0662">Pyridine nucleotide biosynthesis</keyword>
<dbReference type="InterPro" id="IPR041075">
    <property type="entry name" value="NOD1/2_WH"/>
</dbReference>
<keyword evidence="7" id="KW-0479">Metal-binding</keyword>
<keyword evidence="6" id="KW-0808">Transferase</keyword>
<evidence type="ECO:0000256" key="5">
    <source>
        <dbReference type="ARBA" id="ARBA00022642"/>
    </source>
</evidence>
<comment type="similarity">
    <text evidence="15">Belongs to the uridine kinase family. NRK subfamily.</text>
</comment>
<keyword evidence="18" id="KW-1185">Reference proteome</keyword>
<dbReference type="Gene3D" id="3.40.50.300">
    <property type="entry name" value="P-loop containing nucleotide triphosphate hydrolases"/>
    <property type="match status" value="3"/>
</dbReference>
<evidence type="ECO:0000256" key="10">
    <source>
        <dbReference type="ARBA" id="ARBA00022777"/>
    </source>
</evidence>
<dbReference type="PROSITE" id="PS50837">
    <property type="entry name" value="NACHT"/>
    <property type="match status" value="1"/>
</dbReference>
<dbReference type="SMART" id="SM01288">
    <property type="entry name" value="FISNA"/>
    <property type="match status" value="1"/>
</dbReference>
<comment type="subcellular location">
    <subcellularLocation>
        <location evidence="1">Cytoplasm</location>
    </subcellularLocation>
</comment>
<feature type="domain" description="NACHT" evidence="16">
    <location>
        <begin position="266"/>
        <end position="400"/>
    </location>
</feature>
<organism evidence="17 18">
    <name type="scientific">Pogonophryne albipinna</name>
    <dbReference type="NCBI Taxonomy" id="1090488"/>
    <lineage>
        <taxon>Eukaryota</taxon>
        <taxon>Metazoa</taxon>
        <taxon>Chordata</taxon>
        <taxon>Craniata</taxon>
        <taxon>Vertebrata</taxon>
        <taxon>Euteleostomi</taxon>
        <taxon>Actinopterygii</taxon>
        <taxon>Neopterygii</taxon>
        <taxon>Teleostei</taxon>
        <taxon>Neoteleostei</taxon>
        <taxon>Acanthomorphata</taxon>
        <taxon>Eupercaria</taxon>
        <taxon>Perciformes</taxon>
        <taxon>Notothenioidei</taxon>
        <taxon>Pogonophryne</taxon>
    </lineage>
</organism>